<accession>A0A840RMK4</accession>
<keyword evidence="1" id="KW-0732">Signal</keyword>
<dbReference type="AlphaFoldDB" id="A0A840RMK4"/>
<comment type="caution">
    <text evidence="2">The sequence shown here is derived from an EMBL/GenBank/DDBJ whole genome shotgun (WGS) entry which is preliminary data.</text>
</comment>
<sequence>MQTGLTKLVTGCVLAASLAGVALADDHFSPAQPAAPDNALAPERMGSNAAANGWNTKASGFGPSAYTLGNQWSLVSQPLLSGSHSDLLPGSNPYGSGQDVQNLLLVPAKVNEGAWVVGGGTAFLGESTLNSPNGLPRWGAGPSGVLMMQNESWSWGVEANHIWSYTVPALHGNASTSAVQPFVSISQHSGLIWSLGSETTYDWVGKVWTVPVSAGLSRMFSFGSEKAMLGVEGKYWISRPDSTPGWGVRLTASMLFPD</sequence>
<gene>
    <name evidence="2" type="ORF">HNQ50_004179</name>
</gene>
<evidence type="ECO:0000313" key="2">
    <source>
        <dbReference type="EMBL" id="MBB5193422.1"/>
    </source>
</evidence>
<dbReference type="EMBL" id="JACHHN010000011">
    <property type="protein sequence ID" value="MBB5193422.1"/>
    <property type="molecule type" value="Genomic_DNA"/>
</dbReference>
<organism evidence="2 3">
    <name type="scientific">Silvimonas terrae</name>
    <dbReference type="NCBI Taxonomy" id="300266"/>
    <lineage>
        <taxon>Bacteria</taxon>
        <taxon>Pseudomonadati</taxon>
        <taxon>Pseudomonadota</taxon>
        <taxon>Betaproteobacteria</taxon>
        <taxon>Neisseriales</taxon>
        <taxon>Chitinibacteraceae</taxon>
        <taxon>Silvimonas</taxon>
    </lineage>
</organism>
<dbReference type="RefSeq" id="WP_184103067.1">
    <property type="nucleotide sequence ID" value="NZ_JACHHN010000011.1"/>
</dbReference>
<feature type="chain" id="PRO_5033054251" description="Neuromedin U" evidence="1">
    <location>
        <begin position="25"/>
        <end position="258"/>
    </location>
</feature>
<protein>
    <recommendedName>
        <fullName evidence="4">Neuromedin U</fullName>
    </recommendedName>
</protein>
<feature type="signal peptide" evidence="1">
    <location>
        <begin position="1"/>
        <end position="24"/>
    </location>
</feature>
<dbReference type="Proteomes" id="UP000543030">
    <property type="component" value="Unassembled WGS sequence"/>
</dbReference>
<name>A0A840RMK4_9NEIS</name>
<evidence type="ECO:0008006" key="4">
    <source>
        <dbReference type="Google" id="ProtNLM"/>
    </source>
</evidence>
<evidence type="ECO:0000256" key="1">
    <source>
        <dbReference type="SAM" id="SignalP"/>
    </source>
</evidence>
<keyword evidence="3" id="KW-1185">Reference proteome</keyword>
<evidence type="ECO:0000313" key="3">
    <source>
        <dbReference type="Proteomes" id="UP000543030"/>
    </source>
</evidence>
<proteinExistence type="predicted"/>
<reference evidence="2 3" key="1">
    <citation type="submission" date="2020-08" db="EMBL/GenBank/DDBJ databases">
        <title>Genomic Encyclopedia of Type Strains, Phase IV (KMG-IV): sequencing the most valuable type-strain genomes for metagenomic binning, comparative biology and taxonomic classification.</title>
        <authorList>
            <person name="Goeker M."/>
        </authorList>
    </citation>
    <scope>NUCLEOTIDE SEQUENCE [LARGE SCALE GENOMIC DNA]</scope>
    <source>
        <strain evidence="2 3">DSM 18233</strain>
    </source>
</reference>